<dbReference type="SUPFAM" id="SSF82861">
    <property type="entry name" value="Mechanosensitive channel protein MscS (YggB), transmembrane region"/>
    <property type="match status" value="1"/>
</dbReference>
<feature type="transmembrane region" description="Helical" evidence="9">
    <location>
        <begin position="963"/>
        <end position="993"/>
    </location>
</feature>
<evidence type="ECO:0000256" key="6">
    <source>
        <dbReference type="ARBA" id="ARBA00023136"/>
    </source>
</evidence>
<dbReference type="AlphaFoldDB" id="A0AAU7C6L3"/>
<feature type="domain" description="Mechanosensitive ion channel MscS" evidence="10">
    <location>
        <begin position="980"/>
        <end position="1046"/>
    </location>
</feature>
<dbReference type="InterPro" id="IPR049278">
    <property type="entry name" value="MS_channel_C"/>
</dbReference>
<evidence type="ECO:0000256" key="1">
    <source>
        <dbReference type="ARBA" id="ARBA00004651"/>
    </source>
</evidence>
<feature type="region of interest" description="Disordered" evidence="8">
    <location>
        <begin position="1167"/>
        <end position="1197"/>
    </location>
</feature>
<evidence type="ECO:0000256" key="7">
    <source>
        <dbReference type="SAM" id="Coils"/>
    </source>
</evidence>
<feature type="transmembrane region" description="Helical" evidence="9">
    <location>
        <begin position="853"/>
        <end position="877"/>
    </location>
</feature>
<feature type="transmembrane region" description="Helical" evidence="9">
    <location>
        <begin position="934"/>
        <end position="957"/>
    </location>
</feature>
<keyword evidence="7" id="KW-0175">Coiled coil</keyword>
<evidence type="ECO:0000256" key="9">
    <source>
        <dbReference type="SAM" id="Phobius"/>
    </source>
</evidence>
<dbReference type="InterPro" id="IPR011066">
    <property type="entry name" value="MscS_channel_C_sf"/>
</dbReference>
<dbReference type="GO" id="GO:0008381">
    <property type="term" value="F:mechanosensitive monoatomic ion channel activity"/>
    <property type="evidence" value="ECO:0007669"/>
    <property type="project" value="UniProtKB-ARBA"/>
</dbReference>
<proteinExistence type="inferred from homology"/>
<feature type="compositionally biased region" description="Low complexity" evidence="8">
    <location>
        <begin position="29"/>
        <end position="41"/>
    </location>
</feature>
<feature type="domain" description="Mechanosensitive ion channel inner membrane" evidence="11">
    <location>
        <begin position="576"/>
        <end position="811"/>
    </location>
</feature>
<comment type="subcellular location">
    <subcellularLocation>
        <location evidence="1">Cell membrane</location>
        <topology evidence="1">Multi-pass membrane protein</topology>
    </subcellularLocation>
</comment>
<dbReference type="SUPFAM" id="SSF82689">
    <property type="entry name" value="Mechanosensitive channel protein MscS (YggB), C-terminal domain"/>
    <property type="match status" value="1"/>
</dbReference>
<dbReference type="RefSeq" id="WP_406693517.1">
    <property type="nucleotide sequence ID" value="NZ_CP155447.1"/>
</dbReference>
<dbReference type="InterPro" id="IPR025692">
    <property type="entry name" value="MscS_IM_dom1"/>
</dbReference>
<feature type="region of interest" description="Disordered" evidence="8">
    <location>
        <begin position="29"/>
        <end position="55"/>
    </location>
</feature>
<dbReference type="Pfam" id="PF21082">
    <property type="entry name" value="MS_channel_3rd"/>
    <property type="match status" value="1"/>
</dbReference>
<dbReference type="Gene3D" id="2.30.30.60">
    <property type="match status" value="1"/>
</dbReference>
<organism evidence="13">
    <name type="scientific">Singulisphaera sp. Ch08</name>
    <dbReference type="NCBI Taxonomy" id="3120278"/>
    <lineage>
        <taxon>Bacteria</taxon>
        <taxon>Pseudomonadati</taxon>
        <taxon>Planctomycetota</taxon>
        <taxon>Planctomycetia</taxon>
        <taxon>Isosphaerales</taxon>
        <taxon>Isosphaeraceae</taxon>
        <taxon>Singulisphaera</taxon>
    </lineage>
</organism>
<keyword evidence="5 9" id="KW-1133">Transmembrane helix</keyword>
<feature type="transmembrane region" description="Helical" evidence="9">
    <location>
        <begin position="719"/>
        <end position="736"/>
    </location>
</feature>
<sequence>MRATWAGCLAVACGVLWFPCSIRGGEPVSTTPGPPAAAATPPHSPPAEPDPESAEAEKLLIETKERLDKLGKLSEKDAPSSTKALKVVLEDRITLLTAKDEATKALNEAKNPKKTPESQAAEWKADLERLTTQFKQLVEQPDDLLPSVFRKLADKSASNAILSEMNEAIANAKSDLKKWQARLDKFQSNASRKSAHPLTALLSERDAIQQRVAALPPRLAEREAELTDAKTEDERLLATERLVNIGWETRVENQRLQAQEAKITLQSKLTDLEVLDQQVCGAQVRKISKTLELMQARFKILTDLQEGQLKREAATEQVRAAKSVDPLERFESRAKAALLELEAEALKYEKALASSSSPSLEEQTSLADRAVTDFENIKRLLDDDLISQLDTLRLNNDFRRIGPQRAKIESHDLKQAAWWSTHYDNALTSVELDQFNDRRNDEYEHETLLEQLPRSRWEEARALFAELDRQHELLLARNRTVLEKLARRAEQTHTQVLRRLRALDDQYGFIRTHIFWLRDQEPVGLATLVQAKRETFLVGRSLLRLAHDAGNRRLWGRISVEFLSGLLGLLILILPLLRLRKRLLRLSGETRSFGSGVVVWRGLLVSIVYSAILPSYICLMAYTARQAAWPRTLAVPIAHGLAMLAPPAFIAGLVRWMLRPKGWAETTLKVPADVTRQLCTAVFALVLAGVPLLLPSWLLAQGWLSPEGRSVSSGSLGQLLGLVFELIVLGVVFRLARGRSPLMQWLLQFPTRLGWLTKRRRTLCWSMLAAIGGVIVLDGAGYSHSARRLALGAGQGLVVLSICFCIYRMILTAIDHHAWRWIRVGNAQVGIEAPQDATMPDDLAHRLRQITSYLIPVLALVLAAWIWDVDWALFRFIGSQPLWNIDSATPPVQVGDFAKFVLILVVTLALWKHLSTLFALVVFPRMRDDPGVRFAVVTLCRYLVLGVGVLTGLSAIHLGMEKIGMVLAALGVGLGFGLQEIVSNFVCGIILLLERPIRVGDTVTVSGMTGMVEFINIRATTITNGENLSIIVPNRAFITSDLVNWTLKDRVIRVSIRMKVAHGTDPDRVAELLLNIAREDADVLRNPVPAAFMEDFSDSALNFVLHVHVPDPSLGARVRHRLFAQIQRRFKTEEIEIPLPRHELRVHSNFDPSGQITLSPIEFPRIDLPSRTPPSPKLSTPAPTPPAVEACNRGVDE</sequence>
<dbReference type="InterPro" id="IPR010920">
    <property type="entry name" value="LSM_dom_sf"/>
</dbReference>
<dbReference type="InterPro" id="IPR011014">
    <property type="entry name" value="MscS_channel_TM-2"/>
</dbReference>
<dbReference type="Gene3D" id="3.30.70.100">
    <property type="match status" value="1"/>
</dbReference>
<evidence type="ECO:0000256" key="2">
    <source>
        <dbReference type="ARBA" id="ARBA00008017"/>
    </source>
</evidence>
<evidence type="ECO:0000256" key="3">
    <source>
        <dbReference type="ARBA" id="ARBA00022475"/>
    </source>
</evidence>
<dbReference type="Pfam" id="PF12794">
    <property type="entry name" value="MscS_TM"/>
    <property type="match status" value="1"/>
</dbReference>
<keyword evidence="4 9" id="KW-0812">Transmembrane</keyword>
<dbReference type="SUPFAM" id="SSF50182">
    <property type="entry name" value="Sm-like ribonucleoproteins"/>
    <property type="match status" value="1"/>
</dbReference>
<evidence type="ECO:0000259" key="10">
    <source>
        <dbReference type="Pfam" id="PF00924"/>
    </source>
</evidence>
<feature type="transmembrane region" description="Helical" evidence="9">
    <location>
        <begin position="789"/>
        <end position="810"/>
    </location>
</feature>
<reference evidence="13" key="1">
    <citation type="submission" date="2024-05" db="EMBL/GenBank/DDBJ databases">
        <title>Planctomycetes of the genus Singulisphaera possess chitinolytic capabilities.</title>
        <authorList>
            <person name="Ivanova A."/>
        </authorList>
    </citation>
    <scope>NUCLEOTIDE SEQUENCE</scope>
    <source>
        <strain evidence="13">Ch08T</strain>
    </source>
</reference>
<evidence type="ECO:0000256" key="5">
    <source>
        <dbReference type="ARBA" id="ARBA00022989"/>
    </source>
</evidence>
<evidence type="ECO:0000256" key="4">
    <source>
        <dbReference type="ARBA" id="ARBA00022692"/>
    </source>
</evidence>
<keyword evidence="6 9" id="KW-0472">Membrane</keyword>
<keyword evidence="3" id="KW-1003">Cell membrane</keyword>
<name>A0AAU7C6L3_9BACT</name>
<dbReference type="PANTHER" id="PTHR30347:SF1">
    <property type="entry name" value="MECHANOSENSITIVE CHANNEL MSCK"/>
    <property type="match status" value="1"/>
</dbReference>
<feature type="transmembrane region" description="Helical" evidence="9">
    <location>
        <begin position="762"/>
        <end position="783"/>
    </location>
</feature>
<dbReference type="EMBL" id="CP155447">
    <property type="protein sequence ID" value="XBH00839.1"/>
    <property type="molecule type" value="Genomic_DNA"/>
</dbReference>
<dbReference type="PANTHER" id="PTHR30347">
    <property type="entry name" value="POTASSIUM CHANNEL RELATED"/>
    <property type="match status" value="1"/>
</dbReference>
<dbReference type="Pfam" id="PF00924">
    <property type="entry name" value="MS_channel_2nd"/>
    <property type="match status" value="1"/>
</dbReference>
<gene>
    <name evidence="13" type="ORF">V5E97_21015</name>
</gene>
<comment type="similarity">
    <text evidence="2">Belongs to the MscS (TC 1.A.23) family.</text>
</comment>
<protein>
    <submittedName>
        <fullName evidence="13">Mechanosensitive ion channel domain-containing protein</fullName>
    </submittedName>
</protein>
<dbReference type="InterPro" id="IPR052702">
    <property type="entry name" value="MscS-like_channel"/>
</dbReference>
<dbReference type="Gene3D" id="1.10.287.1260">
    <property type="match status" value="1"/>
</dbReference>
<feature type="transmembrane region" description="Helical" evidence="9">
    <location>
        <begin position="678"/>
        <end position="699"/>
    </location>
</feature>
<feature type="transmembrane region" description="Helical" evidence="9">
    <location>
        <begin position="637"/>
        <end position="658"/>
    </location>
</feature>
<feature type="domain" description="Mechanosensitive ion channel MscS C-terminal" evidence="12">
    <location>
        <begin position="1055"/>
        <end position="1137"/>
    </location>
</feature>
<feature type="transmembrane region" description="Helical" evidence="9">
    <location>
        <begin position="554"/>
        <end position="577"/>
    </location>
</feature>
<feature type="coiled-coil region" evidence="7">
    <location>
        <begin position="120"/>
        <end position="189"/>
    </location>
</feature>
<dbReference type="GO" id="GO:0005886">
    <property type="term" value="C:plasma membrane"/>
    <property type="evidence" value="ECO:0007669"/>
    <property type="project" value="UniProtKB-SubCell"/>
</dbReference>
<feature type="compositionally biased region" description="Pro residues" evidence="8">
    <location>
        <begin position="1171"/>
        <end position="1186"/>
    </location>
</feature>
<feature type="transmembrane region" description="Helical" evidence="9">
    <location>
        <begin position="598"/>
        <end position="617"/>
    </location>
</feature>
<accession>A0AAU7C6L3</accession>
<dbReference type="InterPro" id="IPR006685">
    <property type="entry name" value="MscS_channel_2nd"/>
</dbReference>
<evidence type="ECO:0000313" key="13">
    <source>
        <dbReference type="EMBL" id="XBH00839.1"/>
    </source>
</evidence>
<evidence type="ECO:0000256" key="8">
    <source>
        <dbReference type="SAM" id="MobiDB-lite"/>
    </source>
</evidence>
<feature type="transmembrane region" description="Helical" evidence="9">
    <location>
        <begin position="897"/>
        <end position="922"/>
    </location>
</feature>
<dbReference type="InterPro" id="IPR023408">
    <property type="entry name" value="MscS_beta-dom_sf"/>
</dbReference>
<evidence type="ECO:0000259" key="12">
    <source>
        <dbReference type="Pfam" id="PF21082"/>
    </source>
</evidence>
<evidence type="ECO:0000259" key="11">
    <source>
        <dbReference type="Pfam" id="PF12794"/>
    </source>
</evidence>